<keyword evidence="3" id="KW-0378">Hydrolase</keyword>
<reference evidence="3 4" key="1">
    <citation type="submission" date="2013-02" db="EMBL/GenBank/DDBJ databases">
        <title>Genome sequence of Clostridium saccharoperbutylacetonicum N1-4(HMT).</title>
        <authorList>
            <person name="Poehlein A."/>
            <person name="Daniel R."/>
        </authorList>
    </citation>
    <scope>NUCLEOTIDE SEQUENCE [LARGE SCALE GENOMIC DNA]</scope>
    <source>
        <strain evidence="4">N1-4(HMT)</strain>
    </source>
</reference>
<dbReference type="EMBL" id="CP004121">
    <property type="protein sequence ID" value="AGF54201.1"/>
    <property type="molecule type" value="Genomic_DNA"/>
</dbReference>
<dbReference type="eggNOG" id="COG3208">
    <property type="taxonomic scope" value="Bacteria"/>
</dbReference>
<protein>
    <submittedName>
        <fullName evidence="3">Gramicidin S biosynthesis protein GrsT</fullName>
        <ecNumber evidence="3">3.1.2.-</ecNumber>
    </submittedName>
</protein>
<dbReference type="PANTHER" id="PTHR11487">
    <property type="entry name" value="THIOESTERASE"/>
    <property type="match status" value="1"/>
</dbReference>
<dbReference type="Proteomes" id="UP000011728">
    <property type="component" value="Chromosome"/>
</dbReference>
<evidence type="ECO:0000259" key="2">
    <source>
        <dbReference type="Pfam" id="PF00975"/>
    </source>
</evidence>
<comment type="similarity">
    <text evidence="1">Belongs to the thioesterase family.</text>
</comment>
<dbReference type="SUPFAM" id="SSF53474">
    <property type="entry name" value="alpha/beta-Hydrolases"/>
    <property type="match status" value="1"/>
</dbReference>
<feature type="domain" description="Thioesterase" evidence="2">
    <location>
        <begin position="18"/>
        <end position="243"/>
    </location>
</feature>
<gene>
    <name evidence="3" type="primary">grsT</name>
    <name evidence="3" type="ORF">Cspa_c03830</name>
</gene>
<dbReference type="Pfam" id="PF00975">
    <property type="entry name" value="Thioesterase"/>
    <property type="match status" value="1"/>
</dbReference>
<sequence>MENNWIKVSSKRVDSKYKLICIPYAGSGSNIFYKWQKVIGKDVEILPVQLPGREKRITEECMTDCEKVVEGIAGQLINLIDGHEFAIFGHSMGGIIAYELCRQLQKKYNISPKICFISASHIDADNEKIYLSKLDNEAFVQKLRQYGGINDEILKYPEFFDVFVKILKNDFRLIENYTIPEDDKVIHVPIRNYIGTDDNLMKMEKMNDWREYTDLGYTYRIFNGNHFFISDEANMKEICSDICKYLSK</sequence>
<evidence type="ECO:0000313" key="3">
    <source>
        <dbReference type="EMBL" id="AGF54201.1"/>
    </source>
</evidence>
<dbReference type="Gene3D" id="3.40.50.1820">
    <property type="entry name" value="alpha/beta hydrolase"/>
    <property type="match status" value="1"/>
</dbReference>
<evidence type="ECO:0000256" key="1">
    <source>
        <dbReference type="ARBA" id="ARBA00007169"/>
    </source>
</evidence>
<dbReference type="GO" id="GO:0016787">
    <property type="term" value="F:hydrolase activity"/>
    <property type="evidence" value="ECO:0007669"/>
    <property type="project" value="UniProtKB-KW"/>
</dbReference>
<accession>M1MGX6</accession>
<dbReference type="InterPro" id="IPR029058">
    <property type="entry name" value="AB_hydrolase_fold"/>
</dbReference>
<dbReference type="GO" id="GO:0008610">
    <property type="term" value="P:lipid biosynthetic process"/>
    <property type="evidence" value="ECO:0007669"/>
    <property type="project" value="TreeGrafter"/>
</dbReference>
<dbReference type="AlphaFoldDB" id="M1MGX6"/>
<proteinExistence type="inferred from homology"/>
<dbReference type="PATRIC" id="fig|931276.5.peg.365"/>
<dbReference type="InterPro" id="IPR001031">
    <property type="entry name" value="Thioesterase"/>
</dbReference>
<dbReference type="InterPro" id="IPR012223">
    <property type="entry name" value="TEII"/>
</dbReference>
<dbReference type="PANTHER" id="PTHR11487:SF0">
    <property type="entry name" value="S-ACYL FATTY ACID SYNTHASE THIOESTERASE, MEDIUM CHAIN"/>
    <property type="match status" value="1"/>
</dbReference>
<dbReference type="HOGENOM" id="CLU_070456_1_1_9"/>
<dbReference type="KEGG" id="csr:Cspa_c03830"/>
<organism evidence="3 4">
    <name type="scientific">Clostridium saccharoperbutylacetonicum N1-4(HMT)</name>
    <dbReference type="NCBI Taxonomy" id="931276"/>
    <lineage>
        <taxon>Bacteria</taxon>
        <taxon>Bacillati</taxon>
        <taxon>Bacillota</taxon>
        <taxon>Clostridia</taxon>
        <taxon>Eubacteriales</taxon>
        <taxon>Clostridiaceae</taxon>
        <taxon>Clostridium</taxon>
    </lineage>
</organism>
<dbReference type="EC" id="3.1.2.-" evidence="3"/>
<name>M1MGX6_9CLOT</name>
<evidence type="ECO:0000313" key="4">
    <source>
        <dbReference type="Proteomes" id="UP000011728"/>
    </source>
</evidence>
<keyword evidence="4" id="KW-1185">Reference proteome</keyword>